<accession>A0ABX5R9H8</accession>
<organism evidence="1 2">
    <name type="scientific">Candidatus Pseudomonas adelgestsugas</name>
    <dbReference type="NCBI Taxonomy" id="1302376"/>
    <lineage>
        <taxon>Bacteria</taxon>
        <taxon>Pseudomonadati</taxon>
        <taxon>Pseudomonadota</taxon>
        <taxon>Gammaproteobacteria</taxon>
        <taxon>Pseudomonadales</taxon>
        <taxon>Pseudomonadaceae</taxon>
        <taxon>Pseudomonas</taxon>
    </lineage>
</organism>
<dbReference type="Proteomes" id="UP000288953">
    <property type="component" value="Chromosome"/>
</dbReference>
<sequence length="31" mass="3673">MVLLVVFYFFKQVYSMYAAKTGYYTGINILE</sequence>
<keyword evidence="2" id="KW-1185">Reference proteome</keyword>
<evidence type="ECO:0000313" key="1">
    <source>
        <dbReference type="EMBL" id="QAX81966.1"/>
    </source>
</evidence>
<dbReference type="EMBL" id="CP026512">
    <property type="protein sequence ID" value="QAX81966.1"/>
    <property type="molecule type" value="Genomic_DNA"/>
</dbReference>
<reference evidence="1 2" key="1">
    <citation type="journal article" date="2018" name="Genome Biol. Evol.">
        <title>Partnering With a Pest: Genomes of Hemlock Woolly Adelgid Symbionts Reveal Atypical Nutritional Provisioning Patterns in Dual-Obligate Bacteria.</title>
        <authorList>
            <person name="Weglarz K.M."/>
            <person name="Havill N.P."/>
            <person name="Burke G.R."/>
            <person name="von Dohlen C.D."/>
        </authorList>
    </citation>
    <scope>NUCLEOTIDE SEQUENCE [LARGE SCALE GENOMIC DNA]</scope>
    <source>
        <strain evidence="1 2">HWA_ENA</strain>
    </source>
</reference>
<name>A0ABX5R9H8_9PSED</name>
<evidence type="ECO:0000313" key="2">
    <source>
        <dbReference type="Proteomes" id="UP000288953"/>
    </source>
</evidence>
<protein>
    <submittedName>
        <fullName evidence="1">Uncharacterized protein</fullName>
    </submittedName>
</protein>
<gene>
    <name evidence="1" type="ORF">C3B55_00641</name>
</gene>
<proteinExistence type="predicted"/>